<organism evidence="3 4">
    <name type="scientific">Rhodococcoides kyotonense</name>
    <dbReference type="NCBI Taxonomy" id="398843"/>
    <lineage>
        <taxon>Bacteria</taxon>
        <taxon>Bacillati</taxon>
        <taxon>Actinomycetota</taxon>
        <taxon>Actinomycetes</taxon>
        <taxon>Mycobacteriales</taxon>
        <taxon>Nocardiaceae</taxon>
        <taxon>Rhodococcoides</taxon>
    </lineage>
</organism>
<dbReference type="PANTHER" id="PTHR43798">
    <property type="entry name" value="MONOACYLGLYCEROL LIPASE"/>
    <property type="match status" value="1"/>
</dbReference>
<dbReference type="GO" id="GO:0016020">
    <property type="term" value="C:membrane"/>
    <property type="evidence" value="ECO:0007669"/>
    <property type="project" value="TreeGrafter"/>
</dbReference>
<protein>
    <submittedName>
        <fullName evidence="3">Predicted alpha/beta hydrolase</fullName>
    </submittedName>
</protein>
<dbReference type="Proteomes" id="UP000198327">
    <property type="component" value="Unassembled WGS sequence"/>
</dbReference>
<dbReference type="InterPro" id="IPR017208">
    <property type="entry name" value="UCP037442_abhydr"/>
</dbReference>
<dbReference type="PANTHER" id="PTHR43798:SF31">
    <property type="entry name" value="AB HYDROLASE SUPERFAMILY PROTEIN YCLE"/>
    <property type="match status" value="1"/>
</dbReference>
<dbReference type="GO" id="GO:0016787">
    <property type="term" value="F:hydrolase activity"/>
    <property type="evidence" value="ECO:0007669"/>
    <property type="project" value="UniProtKB-KW"/>
</dbReference>
<evidence type="ECO:0000259" key="2">
    <source>
        <dbReference type="Pfam" id="PF12146"/>
    </source>
</evidence>
<dbReference type="PIRSF" id="PIRSF037442">
    <property type="entry name" value="UCP037442_abhydr"/>
    <property type="match status" value="1"/>
</dbReference>
<dbReference type="AlphaFoldDB" id="A0A239K8U0"/>
<evidence type="ECO:0000313" key="3">
    <source>
        <dbReference type="EMBL" id="SNT14525.1"/>
    </source>
</evidence>
<evidence type="ECO:0000313" key="4">
    <source>
        <dbReference type="Proteomes" id="UP000198327"/>
    </source>
</evidence>
<proteinExistence type="predicted"/>
<keyword evidence="1 3" id="KW-0378">Hydrolase</keyword>
<dbReference type="InterPro" id="IPR022742">
    <property type="entry name" value="Hydrolase_4"/>
</dbReference>
<feature type="domain" description="Serine aminopeptidase S33" evidence="2">
    <location>
        <begin position="33"/>
        <end position="252"/>
    </location>
</feature>
<name>A0A239K8U0_9NOCA</name>
<evidence type="ECO:0000256" key="1">
    <source>
        <dbReference type="ARBA" id="ARBA00022801"/>
    </source>
</evidence>
<dbReference type="SUPFAM" id="SSF53474">
    <property type="entry name" value="alpha/beta-Hydrolases"/>
    <property type="match status" value="1"/>
</dbReference>
<dbReference type="InterPro" id="IPR029058">
    <property type="entry name" value="AB_hydrolase_fold"/>
</dbReference>
<dbReference type="RefSeq" id="WP_176444345.1">
    <property type="nucleotide sequence ID" value="NZ_FZOW01000010.1"/>
</dbReference>
<keyword evidence="4" id="KW-1185">Reference proteome</keyword>
<gene>
    <name evidence="3" type="ORF">SAMN05421642_11011</name>
</gene>
<dbReference type="InterPro" id="IPR050266">
    <property type="entry name" value="AB_hydrolase_sf"/>
</dbReference>
<dbReference type="Pfam" id="PF12146">
    <property type="entry name" value="Hydrolase_4"/>
    <property type="match status" value="1"/>
</dbReference>
<reference evidence="4" key="1">
    <citation type="submission" date="2017-06" db="EMBL/GenBank/DDBJ databases">
        <authorList>
            <person name="Varghese N."/>
            <person name="Submissions S."/>
        </authorList>
    </citation>
    <scope>NUCLEOTIDE SEQUENCE [LARGE SCALE GENOMIC DNA]</scope>
    <source>
        <strain evidence="4">JCM 23211</strain>
    </source>
</reference>
<accession>A0A239K8U0</accession>
<sequence length="293" mass="31832">MTDTRSTDQHTVVLAQGDRLSLLSREGDPDMPVVMIWTAMGVAARKYTRLLDEFAKRGVGTVVADYRGFGASTPRTERGTDVGYHDIATIDFPAVVAEIENVFPGRPIVLLGHSLGGQIGLMYAAARPVELAGIVLIATNTPYYRVYPGTSALAPLLGTSFAAITASLFGYYPGDTLNFLGRQPKPLILDWARLARTNSFDSIGHGTRYSELMRTVDLPVLAASVDGDWMAPPAALDALCAHIPNAELTRKHFDKSMTGGRALGHIAWINHSEQIAEQIADWVRSTIVTPRNR</sequence>
<dbReference type="Gene3D" id="3.40.50.1820">
    <property type="entry name" value="alpha/beta hydrolase"/>
    <property type="match status" value="1"/>
</dbReference>
<dbReference type="EMBL" id="FZOW01000010">
    <property type="protein sequence ID" value="SNT14525.1"/>
    <property type="molecule type" value="Genomic_DNA"/>
</dbReference>